<name>A0A1P8WJX9_9PLAN</name>
<feature type="compositionally biased region" description="Basic residues" evidence="1">
    <location>
        <begin position="138"/>
        <end position="150"/>
    </location>
</feature>
<reference evidence="2 3" key="1">
    <citation type="journal article" date="2016" name="Front. Microbiol.">
        <title>Fuerstia marisgermanicae gen. nov., sp. nov., an Unusual Member of the Phylum Planctomycetes from the German Wadden Sea.</title>
        <authorList>
            <person name="Kohn T."/>
            <person name="Heuer A."/>
            <person name="Jogler M."/>
            <person name="Vollmers J."/>
            <person name="Boedeker C."/>
            <person name="Bunk B."/>
            <person name="Rast P."/>
            <person name="Borchert D."/>
            <person name="Glockner I."/>
            <person name="Freese H.M."/>
            <person name="Klenk H.P."/>
            <person name="Overmann J."/>
            <person name="Kaster A.K."/>
            <person name="Rohde M."/>
            <person name="Wiegand S."/>
            <person name="Jogler C."/>
        </authorList>
    </citation>
    <scope>NUCLEOTIDE SEQUENCE [LARGE SCALE GENOMIC DNA]</scope>
    <source>
        <strain evidence="2 3">NH11</strain>
    </source>
</reference>
<gene>
    <name evidence="2" type="ORF">Fuma_04004</name>
</gene>
<feature type="compositionally biased region" description="Low complexity" evidence="1">
    <location>
        <begin position="39"/>
        <end position="48"/>
    </location>
</feature>
<sequence>MQLVDPPPVSPFDATPFATYTTEEYTTPTEAELVEELPLELLPEGQELPVPPAEKPLRRGTGYLRAESAPEGPAQDDKSLEESDFGAGLDDTTPTESPAAQTGAAIPKSTNDAIAAASDTSVIDANLKSDSPRDEPNKRRRKRSRRRGAKGRPGAPTESDASPAAQSVTSNTADVTASNTTEASASTSSSPESDASTDKAKPAGQGRKRRGRKRRRRGKGTGGSSGDAQAPS</sequence>
<keyword evidence="3" id="KW-1185">Reference proteome</keyword>
<feature type="compositionally biased region" description="Low complexity" evidence="1">
    <location>
        <begin position="176"/>
        <end position="194"/>
    </location>
</feature>
<dbReference type="EMBL" id="CP017641">
    <property type="protein sequence ID" value="APZ94372.1"/>
    <property type="molecule type" value="Genomic_DNA"/>
</dbReference>
<organism evidence="2 3">
    <name type="scientific">Fuerstiella marisgermanici</name>
    <dbReference type="NCBI Taxonomy" id="1891926"/>
    <lineage>
        <taxon>Bacteria</taxon>
        <taxon>Pseudomonadati</taxon>
        <taxon>Planctomycetota</taxon>
        <taxon>Planctomycetia</taxon>
        <taxon>Planctomycetales</taxon>
        <taxon>Planctomycetaceae</taxon>
        <taxon>Fuerstiella</taxon>
    </lineage>
</organism>
<feature type="compositionally biased region" description="Basic residues" evidence="1">
    <location>
        <begin position="206"/>
        <end position="219"/>
    </location>
</feature>
<feature type="region of interest" description="Disordered" evidence="1">
    <location>
        <begin position="1"/>
        <end position="232"/>
    </location>
</feature>
<evidence type="ECO:0000313" key="2">
    <source>
        <dbReference type="EMBL" id="APZ94372.1"/>
    </source>
</evidence>
<dbReference type="RefSeq" id="WP_077025687.1">
    <property type="nucleotide sequence ID" value="NZ_CP017641.1"/>
</dbReference>
<protein>
    <submittedName>
        <fullName evidence="2">Uncharacterized protein</fullName>
    </submittedName>
</protein>
<feature type="compositionally biased region" description="Polar residues" evidence="1">
    <location>
        <begin position="108"/>
        <end position="123"/>
    </location>
</feature>
<evidence type="ECO:0000256" key="1">
    <source>
        <dbReference type="SAM" id="MobiDB-lite"/>
    </source>
</evidence>
<dbReference type="AlphaFoldDB" id="A0A1P8WJX9"/>
<feature type="compositionally biased region" description="Pro residues" evidence="1">
    <location>
        <begin position="1"/>
        <end position="10"/>
    </location>
</feature>
<feature type="compositionally biased region" description="Polar residues" evidence="1">
    <location>
        <begin position="164"/>
        <end position="175"/>
    </location>
</feature>
<dbReference type="KEGG" id="fmr:Fuma_04004"/>
<evidence type="ECO:0000313" key="3">
    <source>
        <dbReference type="Proteomes" id="UP000187735"/>
    </source>
</evidence>
<feature type="compositionally biased region" description="Low complexity" evidence="1">
    <location>
        <begin position="14"/>
        <end position="31"/>
    </location>
</feature>
<dbReference type="Proteomes" id="UP000187735">
    <property type="component" value="Chromosome"/>
</dbReference>
<accession>A0A1P8WJX9</accession>
<proteinExistence type="predicted"/>